<accession>A0A8S5NJS4</accession>
<protein>
    <submittedName>
        <fullName evidence="1">Uncharacterized protein</fullName>
    </submittedName>
</protein>
<evidence type="ECO:0000313" key="1">
    <source>
        <dbReference type="EMBL" id="DAD94982.1"/>
    </source>
</evidence>
<dbReference type="EMBL" id="BK015187">
    <property type="protein sequence ID" value="DAD94982.1"/>
    <property type="molecule type" value="Genomic_DNA"/>
</dbReference>
<name>A0A8S5NJS4_9CAUD</name>
<proteinExistence type="predicted"/>
<sequence>MALLIARHGMSYVEAARTTLVEFEVYNTAYAIKQEDIRFNAAIQAWYNQTVQATKGKGKSVRSAYRTFNEFYDHEKEFSRIFKPEDTVPRSRALSLADKNRIINQKMKGGS</sequence>
<organism evidence="1">
    <name type="scientific">Siphoviridae sp. ct3Md4</name>
    <dbReference type="NCBI Taxonomy" id="2826282"/>
    <lineage>
        <taxon>Viruses</taxon>
        <taxon>Duplodnaviria</taxon>
        <taxon>Heunggongvirae</taxon>
        <taxon>Uroviricota</taxon>
        <taxon>Caudoviricetes</taxon>
    </lineage>
</organism>
<reference evidence="1" key="1">
    <citation type="journal article" date="2021" name="Proc. Natl. Acad. Sci. U.S.A.">
        <title>A Catalog of Tens of Thousands of Viruses from Human Metagenomes Reveals Hidden Associations with Chronic Diseases.</title>
        <authorList>
            <person name="Tisza M.J."/>
            <person name="Buck C.B."/>
        </authorList>
    </citation>
    <scope>NUCLEOTIDE SEQUENCE</scope>
    <source>
        <strain evidence="1">Ct3Md4</strain>
    </source>
</reference>